<keyword evidence="2 5" id="KW-0547">Nucleotide-binding</keyword>
<reference evidence="8 9" key="1">
    <citation type="submission" date="2022-11" db="EMBL/GenBank/DDBJ databases">
        <title>Minimal conservation of predation-associated metabolite biosynthetic gene clusters underscores biosynthetic potential of Myxococcota including descriptions for ten novel species: Archangium lansinium sp. nov., Myxococcus landrumus sp. nov., Nannocystis bai.</title>
        <authorList>
            <person name="Ahearne A."/>
            <person name="Stevens C."/>
            <person name="Dowd S."/>
        </authorList>
    </citation>
    <scope>NUCLEOTIDE SEQUENCE [LARGE SCALE GENOMIC DNA]</scope>
    <source>
        <strain evidence="8 9">RJM3</strain>
    </source>
</reference>
<keyword evidence="1" id="KW-0808">Transferase</keyword>
<keyword evidence="3 8" id="KW-0418">Kinase</keyword>
<dbReference type="PROSITE" id="PS00107">
    <property type="entry name" value="PROTEIN_KINASE_ATP"/>
    <property type="match status" value="1"/>
</dbReference>
<dbReference type="Pfam" id="PF00069">
    <property type="entry name" value="Pkinase"/>
    <property type="match status" value="1"/>
</dbReference>
<feature type="region of interest" description="Disordered" evidence="6">
    <location>
        <begin position="1"/>
        <end position="64"/>
    </location>
</feature>
<keyword evidence="9" id="KW-1185">Reference proteome</keyword>
<evidence type="ECO:0000256" key="3">
    <source>
        <dbReference type="ARBA" id="ARBA00022777"/>
    </source>
</evidence>
<protein>
    <submittedName>
        <fullName evidence="8">Protein kinase</fullName>
    </submittedName>
</protein>
<evidence type="ECO:0000256" key="4">
    <source>
        <dbReference type="ARBA" id="ARBA00022840"/>
    </source>
</evidence>
<feature type="compositionally biased region" description="Pro residues" evidence="6">
    <location>
        <begin position="550"/>
        <end position="560"/>
    </location>
</feature>
<feature type="binding site" evidence="5">
    <location>
        <position position="106"/>
    </location>
    <ligand>
        <name>ATP</name>
        <dbReference type="ChEBI" id="CHEBI:30616"/>
    </ligand>
</feature>
<dbReference type="Gene3D" id="1.10.510.10">
    <property type="entry name" value="Transferase(Phosphotransferase) domain 1"/>
    <property type="match status" value="1"/>
</dbReference>
<proteinExistence type="predicted"/>
<dbReference type="GO" id="GO:0016301">
    <property type="term" value="F:kinase activity"/>
    <property type="evidence" value="ECO:0007669"/>
    <property type="project" value="UniProtKB-KW"/>
</dbReference>
<evidence type="ECO:0000313" key="9">
    <source>
        <dbReference type="Proteomes" id="UP001221411"/>
    </source>
</evidence>
<feature type="compositionally biased region" description="Low complexity" evidence="6">
    <location>
        <begin position="503"/>
        <end position="531"/>
    </location>
</feature>
<evidence type="ECO:0000256" key="1">
    <source>
        <dbReference type="ARBA" id="ARBA00022679"/>
    </source>
</evidence>
<name>A0ABT5ER95_9BACT</name>
<dbReference type="Proteomes" id="UP001221411">
    <property type="component" value="Unassembled WGS sequence"/>
</dbReference>
<feature type="region of interest" description="Disordered" evidence="6">
    <location>
        <begin position="366"/>
        <end position="447"/>
    </location>
</feature>
<organism evidence="8 9">
    <name type="scientific">Polyangium mundeleinium</name>
    <dbReference type="NCBI Taxonomy" id="2995306"/>
    <lineage>
        <taxon>Bacteria</taxon>
        <taxon>Pseudomonadati</taxon>
        <taxon>Myxococcota</taxon>
        <taxon>Polyangia</taxon>
        <taxon>Polyangiales</taxon>
        <taxon>Polyangiaceae</taxon>
        <taxon>Polyangium</taxon>
    </lineage>
</organism>
<evidence type="ECO:0000256" key="5">
    <source>
        <dbReference type="PROSITE-ProRule" id="PRU10141"/>
    </source>
</evidence>
<evidence type="ECO:0000259" key="7">
    <source>
        <dbReference type="PROSITE" id="PS50011"/>
    </source>
</evidence>
<keyword evidence="4 5" id="KW-0067">ATP-binding</keyword>
<dbReference type="Gene3D" id="3.30.200.20">
    <property type="entry name" value="Phosphorylase Kinase, domain 1"/>
    <property type="match status" value="1"/>
</dbReference>
<comment type="caution">
    <text evidence="8">The sequence shown here is derived from an EMBL/GenBank/DDBJ whole genome shotgun (WGS) entry which is preliminary data.</text>
</comment>
<feature type="region of interest" description="Disordered" evidence="6">
    <location>
        <begin position="474"/>
        <end position="560"/>
    </location>
</feature>
<accession>A0ABT5ER95</accession>
<sequence length="560" mass="59103">MPPSSQHPPASARSPSAAAITGAAENPAPSEAEARAMADTQDAPRSGMPRSTPPRSTPSEASPATSYLAGDVIAGKYRLSKVLGEGGMGAVWLAKNLTLDIDVAVKLIRRDFATAEASQRLLQEARAAARIGHPSIVRVFDFGTTEQKDPFIVMEVLHGESLGQTISRRRRLSPAAAVRTLLPVASALAAAHAKGIVHRDLKPDNVLLVTDDRGAVVPKIVDFGIAKLHHEEVVRTTTQAGVILGSPHYMSPEQACGRSDVDHRTDIWAFCVMLYEVTTGLKPYDGGNYNALLSAILLREPEPWSEHEIDDEELWSIVQRGLMKEADDRWQSMRELGAALAAWAQSHGVETDAAGNSLRAHWLEPEEHRPLSDRPPMSALQPSSPRPRMISEREIAPLRLPSNVDGEAADPATQSAEGDAETSGPVRPPSSVPSPTTSTRPPERRSPALWIGPLALAVGAASAGAWMYLQGDTSTQTEASARAPAALTAPLPSEANTKPAILPAMPSAAPHPSAAPASSASSDASAQPVAPGTNAPNVTKPLGGKKGPGPNMPVPTEPNF</sequence>
<dbReference type="PROSITE" id="PS50011">
    <property type="entry name" value="PROTEIN_KINASE_DOM"/>
    <property type="match status" value="1"/>
</dbReference>
<feature type="compositionally biased region" description="Low complexity" evidence="6">
    <location>
        <begin position="7"/>
        <end position="31"/>
    </location>
</feature>
<dbReference type="InterPro" id="IPR000719">
    <property type="entry name" value="Prot_kinase_dom"/>
</dbReference>
<dbReference type="InterPro" id="IPR011009">
    <property type="entry name" value="Kinase-like_dom_sf"/>
</dbReference>
<dbReference type="InterPro" id="IPR017441">
    <property type="entry name" value="Protein_kinase_ATP_BS"/>
</dbReference>
<dbReference type="PROSITE" id="PS00108">
    <property type="entry name" value="PROTEIN_KINASE_ST"/>
    <property type="match status" value="1"/>
</dbReference>
<dbReference type="CDD" id="cd14014">
    <property type="entry name" value="STKc_PknB_like"/>
    <property type="match status" value="1"/>
</dbReference>
<dbReference type="RefSeq" id="WP_271919859.1">
    <property type="nucleotide sequence ID" value="NZ_JAQNDO010000001.1"/>
</dbReference>
<evidence type="ECO:0000256" key="6">
    <source>
        <dbReference type="SAM" id="MobiDB-lite"/>
    </source>
</evidence>
<evidence type="ECO:0000256" key="2">
    <source>
        <dbReference type="ARBA" id="ARBA00022741"/>
    </source>
</evidence>
<dbReference type="SUPFAM" id="SSF56112">
    <property type="entry name" value="Protein kinase-like (PK-like)"/>
    <property type="match status" value="1"/>
</dbReference>
<gene>
    <name evidence="8" type="ORF">POL67_21340</name>
</gene>
<dbReference type="PANTHER" id="PTHR43289">
    <property type="entry name" value="MITOGEN-ACTIVATED PROTEIN KINASE KINASE KINASE 20-RELATED"/>
    <property type="match status" value="1"/>
</dbReference>
<feature type="compositionally biased region" description="Low complexity" evidence="6">
    <location>
        <begin position="477"/>
        <end position="495"/>
    </location>
</feature>
<feature type="domain" description="Protein kinase" evidence="7">
    <location>
        <begin position="77"/>
        <end position="344"/>
    </location>
</feature>
<dbReference type="PANTHER" id="PTHR43289:SF6">
    <property type="entry name" value="SERINE_THREONINE-PROTEIN KINASE NEKL-3"/>
    <property type="match status" value="1"/>
</dbReference>
<dbReference type="InterPro" id="IPR008271">
    <property type="entry name" value="Ser/Thr_kinase_AS"/>
</dbReference>
<dbReference type="SMART" id="SM00220">
    <property type="entry name" value="S_TKc"/>
    <property type="match status" value="1"/>
</dbReference>
<dbReference type="EMBL" id="JAQNDO010000001">
    <property type="protein sequence ID" value="MDC0743887.1"/>
    <property type="molecule type" value="Genomic_DNA"/>
</dbReference>
<evidence type="ECO:0000313" key="8">
    <source>
        <dbReference type="EMBL" id="MDC0743887.1"/>
    </source>
</evidence>